<dbReference type="Proteomes" id="UP001556040">
    <property type="component" value="Unassembled WGS sequence"/>
</dbReference>
<dbReference type="SMART" id="SM00345">
    <property type="entry name" value="HTH_GNTR"/>
    <property type="match status" value="1"/>
</dbReference>
<keyword evidence="1" id="KW-0805">Transcription regulation</keyword>
<proteinExistence type="predicted"/>
<keyword evidence="6" id="KW-1185">Reference proteome</keyword>
<keyword evidence="3" id="KW-0804">Transcription</keyword>
<gene>
    <name evidence="5" type="ORF">AB1471_00845</name>
</gene>
<dbReference type="InterPro" id="IPR000524">
    <property type="entry name" value="Tscrpt_reg_HTH_GntR"/>
</dbReference>
<dbReference type="PANTHER" id="PTHR43537">
    <property type="entry name" value="TRANSCRIPTIONAL REGULATOR, GNTR FAMILY"/>
    <property type="match status" value="1"/>
</dbReference>
<dbReference type="SMART" id="SM00895">
    <property type="entry name" value="FCD"/>
    <property type="match status" value="1"/>
</dbReference>
<evidence type="ECO:0000313" key="6">
    <source>
        <dbReference type="Proteomes" id="UP001556040"/>
    </source>
</evidence>
<dbReference type="PROSITE" id="PS50949">
    <property type="entry name" value="HTH_GNTR"/>
    <property type="match status" value="1"/>
</dbReference>
<comment type="caution">
    <text evidence="5">The sequence shown here is derived from an EMBL/GenBank/DDBJ whole genome shotgun (WGS) entry which is preliminary data.</text>
</comment>
<dbReference type="Gene3D" id="1.10.10.10">
    <property type="entry name" value="Winged helix-like DNA-binding domain superfamily/Winged helix DNA-binding domain"/>
    <property type="match status" value="1"/>
</dbReference>
<dbReference type="SUPFAM" id="SSF46785">
    <property type="entry name" value="Winged helix' DNA-binding domain"/>
    <property type="match status" value="1"/>
</dbReference>
<organism evidence="5 6">
    <name type="scientific">Jeotgalibacillus marinus</name>
    <dbReference type="NCBI Taxonomy" id="86667"/>
    <lineage>
        <taxon>Bacteria</taxon>
        <taxon>Bacillati</taxon>
        <taxon>Bacillota</taxon>
        <taxon>Bacilli</taxon>
        <taxon>Bacillales</taxon>
        <taxon>Caryophanaceae</taxon>
        <taxon>Jeotgalibacillus</taxon>
    </lineage>
</organism>
<evidence type="ECO:0000256" key="1">
    <source>
        <dbReference type="ARBA" id="ARBA00023015"/>
    </source>
</evidence>
<dbReference type="PANTHER" id="PTHR43537:SF24">
    <property type="entry name" value="GLUCONATE OPERON TRANSCRIPTIONAL REPRESSOR"/>
    <property type="match status" value="1"/>
</dbReference>
<dbReference type="InterPro" id="IPR008920">
    <property type="entry name" value="TF_FadR/GntR_C"/>
</dbReference>
<dbReference type="RefSeq" id="WP_367777619.1">
    <property type="nucleotide sequence ID" value="NZ_JBFMIA010000001.1"/>
</dbReference>
<protein>
    <submittedName>
        <fullName evidence="5">GntR family transcriptional regulator</fullName>
    </submittedName>
</protein>
<sequence>MSELIEKKKSIHEQVHQLIKKGIIEGDYSPNERLYEAKLARAFRVSRSPVREAIRTLEKEGLIEQDHQSRIFVYKPNVADVQQIYQCRQVLESLAVSLSAEHATTKELEDVLEIAIQSEQAINDEDLESKMRLIHLNSSFHDAIIQCSRNHRLQKQLNDLRTLTFFYRRMNIDDPTRRIEIVSQHIEIAKALQLRKKEKAASLMHSHIHSDMLYLVRFLERNESSITLI</sequence>
<dbReference type="InterPro" id="IPR036390">
    <property type="entry name" value="WH_DNA-bd_sf"/>
</dbReference>
<feature type="domain" description="HTH gntR-type" evidence="4">
    <location>
        <begin position="9"/>
        <end position="76"/>
    </location>
</feature>
<dbReference type="EMBL" id="JBFMIA010000001">
    <property type="protein sequence ID" value="MEW9500340.1"/>
    <property type="molecule type" value="Genomic_DNA"/>
</dbReference>
<dbReference type="Pfam" id="PF00392">
    <property type="entry name" value="GntR"/>
    <property type="match status" value="1"/>
</dbReference>
<evidence type="ECO:0000256" key="3">
    <source>
        <dbReference type="ARBA" id="ARBA00023163"/>
    </source>
</evidence>
<dbReference type="CDD" id="cd07377">
    <property type="entry name" value="WHTH_GntR"/>
    <property type="match status" value="1"/>
</dbReference>
<dbReference type="PRINTS" id="PR00035">
    <property type="entry name" value="HTHGNTR"/>
</dbReference>
<dbReference type="InterPro" id="IPR011711">
    <property type="entry name" value="GntR_C"/>
</dbReference>
<name>A0ABV3PZ21_9BACL</name>
<reference evidence="5 6" key="1">
    <citation type="journal article" date="1979" name="Int. J. Syst. Evol. Microbiol.">
        <title>Bacillus globisporus subsp. marinus subsp. nov.</title>
        <authorList>
            <person name="Liu H."/>
        </authorList>
    </citation>
    <scope>NUCLEOTIDE SEQUENCE [LARGE SCALE GENOMIC DNA]</scope>
    <source>
        <strain evidence="5 6">DSM 1297</strain>
    </source>
</reference>
<dbReference type="InterPro" id="IPR036388">
    <property type="entry name" value="WH-like_DNA-bd_sf"/>
</dbReference>
<evidence type="ECO:0000256" key="2">
    <source>
        <dbReference type="ARBA" id="ARBA00023125"/>
    </source>
</evidence>
<dbReference type="Gene3D" id="1.20.120.530">
    <property type="entry name" value="GntR ligand-binding domain-like"/>
    <property type="match status" value="1"/>
</dbReference>
<evidence type="ECO:0000313" key="5">
    <source>
        <dbReference type="EMBL" id="MEW9500340.1"/>
    </source>
</evidence>
<dbReference type="Pfam" id="PF07729">
    <property type="entry name" value="FCD"/>
    <property type="match status" value="1"/>
</dbReference>
<keyword evidence="2" id="KW-0238">DNA-binding</keyword>
<dbReference type="SUPFAM" id="SSF48008">
    <property type="entry name" value="GntR ligand-binding domain-like"/>
    <property type="match status" value="1"/>
</dbReference>
<accession>A0ABV3PZ21</accession>
<evidence type="ECO:0000259" key="4">
    <source>
        <dbReference type="PROSITE" id="PS50949"/>
    </source>
</evidence>